<gene>
    <name evidence="9" type="ORF">D7Z26_23885</name>
</gene>
<dbReference type="PANTHER" id="PTHR34975:SF2">
    <property type="entry name" value="SPORE GERMINATION PROTEIN A2"/>
    <property type="match status" value="1"/>
</dbReference>
<dbReference type="GO" id="GO:0016020">
    <property type="term" value="C:membrane"/>
    <property type="evidence" value="ECO:0007669"/>
    <property type="project" value="UniProtKB-SubCell"/>
</dbReference>
<evidence type="ECO:0000256" key="5">
    <source>
        <dbReference type="ARBA" id="ARBA00022692"/>
    </source>
</evidence>
<evidence type="ECO:0000256" key="6">
    <source>
        <dbReference type="ARBA" id="ARBA00022989"/>
    </source>
</evidence>
<evidence type="ECO:0000256" key="7">
    <source>
        <dbReference type="ARBA" id="ARBA00023136"/>
    </source>
</evidence>
<keyword evidence="10" id="KW-1185">Reference proteome</keyword>
<accession>A0A494XCJ6</accession>
<keyword evidence="7 8" id="KW-0472">Membrane</keyword>
<evidence type="ECO:0000313" key="9">
    <source>
        <dbReference type="EMBL" id="RKP47341.1"/>
    </source>
</evidence>
<dbReference type="Gene3D" id="1.20.1740.10">
    <property type="entry name" value="Amino acid/polyamine transporter I"/>
    <property type="match status" value="1"/>
</dbReference>
<dbReference type="Pfam" id="PF03845">
    <property type="entry name" value="Spore_permease"/>
    <property type="match status" value="1"/>
</dbReference>
<sequence length="366" mass="41139">MDNRVVISNRQFTILVIMNVIGTTILIIPSLLAKEANQDAWLSAILALAVSMPLLWLYLAIHKRQPTKTLVQLFEVVLGKWAGKLFSLLFLMIYPFFLGALTLRNVGDFLTTQIMPETPIEMIHIIFMIVVVYAMKLGLEPIVRVSELLIPIALVMLFIMFVSIIPQIKAENLFPILDNGYKPVIGGAIPFISFPFLENVLFLMVLPSVRDQSKVGKALFKGVIIGWAILFLLILLTILVLGPYITASKVFPSYTLAKKINIAEIFERVEITIAIAWFITSFIRICFYFYCAAAGIAQTLELKDYRNLSIPLAMMLIVFSLSSVPNISFLMNTDLRTLPFFNLTFGLLLPLALLIMLAVKSGMRKQ</sequence>
<comment type="similarity">
    <text evidence="2">Belongs to the amino acid-polyamine-organocation (APC) superfamily. Spore germination protein (SGP) (TC 2.A.3.9) family.</text>
</comment>
<feature type="transmembrane region" description="Helical" evidence="8">
    <location>
        <begin position="148"/>
        <end position="168"/>
    </location>
</feature>
<comment type="subcellular location">
    <subcellularLocation>
        <location evidence="1">Membrane</location>
        <topology evidence="1">Multi-pass membrane protein</topology>
    </subcellularLocation>
</comment>
<feature type="transmembrane region" description="Helical" evidence="8">
    <location>
        <begin position="81"/>
        <end position="102"/>
    </location>
</feature>
<dbReference type="NCBIfam" id="TIGR00912">
    <property type="entry name" value="2A0309"/>
    <property type="match status" value="1"/>
</dbReference>
<evidence type="ECO:0000256" key="2">
    <source>
        <dbReference type="ARBA" id="ARBA00007998"/>
    </source>
</evidence>
<feature type="transmembrane region" description="Helical" evidence="8">
    <location>
        <begin position="122"/>
        <end position="139"/>
    </location>
</feature>
<feature type="transmembrane region" description="Helical" evidence="8">
    <location>
        <begin position="40"/>
        <end position="61"/>
    </location>
</feature>
<evidence type="ECO:0000256" key="3">
    <source>
        <dbReference type="ARBA" id="ARBA00022448"/>
    </source>
</evidence>
<dbReference type="EMBL" id="RBZM01000011">
    <property type="protein sequence ID" value="RKP47341.1"/>
    <property type="molecule type" value="Genomic_DNA"/>
</dbReference>
<feature type="transmembrane region" description="Helical" evidence="8">
    <location>
        <begin position="274"/>
        <end position="296"/>
    </location>
</feature>
<evidence type="ECO:0000313" key="10">
    <source>
        <dbReference type="Proteomes" id="UP000282076"/>
    </source>
</evidence>
<dbReference type="OrthoDB" id="2078716at2"/>
<dbReference type="AlphaFoldDB" id="A0A494XCJ6"/>
<keyword evidence="6 8" id="KW-1133">Transmembrane helix</keyword>
<organism evidence="9 10">
    <name type="scientific">Cohnella endophytica</name>
    <dbReference type="NCBI Taxonomy" id="2419778"/>
    <lineage>
        <taxon>Bacteria</taxon>
        <taxon>Bacillati</taxon>
        <taxon>Bacillota</taxon>
        <taxon>Bacilli</taxon>
        <taxon>Bacillales</taxon>
        <taxon>Paenibacillaceae</taxon>
        <taxon>Cohnella</taxon>
    </lineage>
</organism>
<dbReference type="InterPro" id="IPR004761">
    <property type="entry name" value="Spore_GerAB"/>
</dbReference>
<keyword evidence="3" id="KW-0813">Transport</keyword>
<feature type="transmembrane region" description="Helical" evidence="8">
    <location>
        <begin position="218"/>
        <end position="245"/>
    </location>
</feature>
<dbReference type="RefSeq" id="WP_120979538.1">
    <property type="nucleotide sequence ID" value="NZ_RBZM01000011.1"/>
</dbReference>
<proteinExistence type="inferred from homology"/>
<keyword evidence="4" id="KW-0309">Germination</keyword>
<dbReference type="GO" id="GO:0009847">
    <property type="term" value="P:spore germination"/>
    <property type="evidence" value="ECO:0007669"/>
    <property type="project" value="InterPro"/>
</dbReference>
<evidence type="ECO:0000256" key="1">
    <source>
        <dbReference type="ARBA" id="ARBA00004141"/>
    </source>
</evidence>
<feature type="transmembrane region" description="Helical" evidence="8">
    <location>
        <begin position="308"/>
        <end position="328"/>
    </location>
</feature>
<evidence type="ECO:0000256" key="8">
    <source>
        <dbReference type="SAM" id="Phobius"/>
    </source>
</evidence>
<dbReference type="Proteomes" id="UP000282076">
    <property type="component" value="Unassembled WGS sequence"/>
</dbReference>
<feature type="transmembrane region" description="Helical" evidence="8">
    <location>
        <begin position="188"/>
        <end position="206"/>
    </location>
</feature>
<dbReference type="PANTHER" id="PTHR34975">
    <property type="entry name" value="SPORE GERMINATION PROTEIN A2"/>
    <property type="match status" value="1"/>
</dbReference>
<feature type="transmembrane region" description="Helical" evidence="8">
    <location>
        <begin position="12"/>
        <end position="34"/>
    </location>
</feature>
<protein>
    <submittedName>
        <fullName evidence="9">Spore gernimation protein</fullName>
    </submittedName>
</protein>
<comment type="caution">
    <text evidence="9">The sequence shown here is derived from an EMBL/GenBank/DDBJ whole genome shotgun (WGS) entry which is preliminary data.</text>
</comment>
<keyword evidence="5 8" id="KW-0812">Transmembrane</keyword>
<feature type="transmembrane region" description="Helical" evidence="8">
    <location>
        <begin position="340"/>
        <end position="359"/>
    </location>
</feature>
<name>A0A494XCJ6_9BACL</name>
<reference evidence="9 10" key="1">
    <citation type="submission" date="2018-10" db="EMBL/GenBank/DDBJ databases">
        <title>Cohnella sp. M2MS4P-1, whole genome shotgun sequence.</title>
        <authorList>
            <person name="Tuo L."/>
        </authorList>
    </citation>
    <scope>NUCLEOTIDE SEQUENCE [LARGE SCALE GENOMIC DNA]</scope>
    <source>
        <strain evidence="9 10">M2MS4P-1</strain>
    </source>
</reference>
<evidence type="ECO:0000256" key="4">
    <source>
        <dbReference type="ARBA" id="ARBA00022544"/>
    </source>
</evidence>